<organism evidence="3 4">
    <name type="scientific">Parafrankia colletiae</name>
    <dbReference type="NCBI Taxonomy" id="573497"/>
    <lineage>
        <taxon>Bacteria</taxon>
        <taxon>Bacillati</taxon>
        <taxon>Actinomycetota</taxon>
        <taxon>Actinomycetes</taxon>
        <taxon>Frankiales</taxon>
        <taxon>Frankiaceae</taxon>
        <taxon>Parafrankia</taxon>
    </lineage>
</organism>
<keyword evidence="4" id="KW-1185">Reference proteome</keyword>
<proteinExistence type="predicted"/>
<dbReference type="PANTHER" id="PTHR43252">
    <property type="entry name" value="TRANSCRIPTIONAL REGULATOR YQJI"/>
    <property type="match status" value="1"/>
</dbReference>
<dbReference type="InterPro" id="IPR036390">
    <property type="entry name" value="WH_DNA-bd_sf"/>
</dbReference>
<dbReference type="Proteomes" id="UP000179627">
    <property type="component" value="Unassembled WGS sequence"/>
</dbReference>
<dbReference type="Pfam" id="PF03551">
    <property type="entry name" value="PadR"/>
    <property type="match status" value="1"/>
</dbReference>
<evidence type="ECO:0000259" key="1">
    <source>
        <dbReference type="Pfam" id="PF03551"/>
    </source>
</evidence>
<gene>
    <name evidence="3" type="ORF">CC117_28090</name>
</gene>
<dbReference type="EMBL" id="MBLM01000157">
    <property type="protein sequence ID" value="OHV29902.1"/>
    <property type="molecule type" value="Genomic_DNA"/>
</dbReference>
<dbReference type="AlphaFoldDB" id="A0A1S1Q9Y0"/>
<name>A0A1S1Q9Y0_9ACTN</name>
<feature type="domain" description="Transcription regulator PadR N-terminal" evidence="1">
    <location>
        <begin position="7"/>
        <end position="77"/>
    </location>
</feature>
<dbReference type="OrthoDB" id="3186544at2"/>
<accession>A0A1S1Q9Y0</accession>
<dbReference type="InterPro" id="IPR036388">
    <property type="entry name" value="WH-like_DNA-bd_sf"/>
</dbReference>
<dbReference type="Pfam" id="PF10400">
    <property type="entry name" value="Vir_act_alpha_C"/>
    <property type="match status" value="1"/>
</dbReference>
<evidence type="ECO:0000313" key="3">
    <source>
        <dbReference type="EMBL" id="OHV29902.1"/>
    </source>
</evidence>
<dbReference type="InterPro" id="IPR018309">
    <property type="entry name" value="Tscrpt_reg_PadR_C"/>
</dbReference>
<dbReference type="RefSeq" id="WP_071089942.1">
    <property type="nucleotide sequence ID" value="NZ_MBLM01000157.1"/>
</dbReference>
<protein>
    <submittedName>
        <fullName evidence="3">PadR family transcriptional regulator</fullName>
    </submittedName>
</protein>
<feature type="domain" description="Transcription regulator PadR C-terminal" evidence="2">
    <location>
        <begin position="94"/>
        <end position="171"/>
    </location>
</feature>
<comment type="caution">
    <text evidence="3">The sequence shown here is derived from an EMBL/GenBank/DDBJ whole genome shotgun (WGS) entry which is preliminary data.</text>
</comment>
<dbReference type="Gene3D" id="1.10.10.10">
    <property type="entry name" value="Winged helix-like DNA-binding domain superfamily/Winged helix DNA-binding domain"/>
    <property type="match status" value="1"/>
</dbReference>
<dbReference type="SUPFAM" id="SSF46785">
    <property type="entry name" value="Winged helix' DNA-binding domain"/>
    <property type="match status" value="1"/>
</dbReference>
<reference evidence="4" key="1">
    <citation type="submission" date="2016-07" db="EMBL/GenBank/DDBJ databases">
        <title>Sequence Frankia sp. strain CcI1.17.</title>
        <authorList>
            <person name="Ghodhbane-Gtari F."/>
            <person name="Swanson E."/>
            <person name="Gueddou A."/>
            <person name="Morris K."/>
            <person name="Hezbri K."/>
            <person name="Ktari A."/>
            <person name="Nouioui I."/>
            <person name="Abebe-Akele F."/>
            <person name="Simpson S."/>
            <person name="Thomas K."/>
            <person name="Gtari M."/>
            <person name="Tisa L.S."/>
            <person name="Hurst S."/>
        </authorList>
    </citation>
    <scope>NUCLEOTIDE SEQUENCE [LARGE SCALE GENOMIC DNA]</scope>
    <source>
        <strain evidence="4">Cc1.17</strain>
    </source>
</reference>
<evidence type="ECO:0000259" key="2">
    <source>
        <dbReference type="Pfam" id="PF10400"/>
    </source>
</evidence>
<evidence type="ECO:0000313" key="4">
    <source>
        <dbReference type="Proteomes" id="UP000179627"/>
    </source>
</evidence>
<dbReference type="PANTHER" id="PTHR43252:SF2">
    <property type="entry name" value="TRANSCRIPTION REGULATOR, PADR-LIKE FAMILY"/>
    <property type="match status" value="1"/>
</dbReference>
<sequence>MSLRHGLLGLLAEGPASGYDLTRRFEQVLGAVWPAGHPQIYGELSRLASDGLIEIDSEGPRGRKAYRITESGMTEIRRWLRDSSEVDHTTRLQSLLRSFFFWLMEPADLNDHLMREADFFAAAAGRYRAYADAADRAEATDTPQQRSQRIAIEGGARLYEALAAWARWAADRTELTGDRRRPL</sequence>
<dbReference type="InterPro" id="IPR005149">
    <property type="entry name" value="Tscrpt_reg_PadR_N"/>
</dbReference>